<sequence length="409" mass="42859">MPARRWLYAAGAAAVLVAALAWAFAPRPIQVEAATVSVGHFETAIEEDGKTRLPDQYLVSAPLSGLVRRITLREGDQVAAGSVVASMQPAYAPLLDARARREQQARVAAAQAQVRAASAALARAGLASRRAADDAARSEQLAREGFVAPSRLESDQIAALAAKKEYEAALAQRQIALHDVEQARAALEASAGPARNAASFPLRSPIDGQVLRVVQTSEAVVALGAPLLELGDLRKLDVVAELLTADALAARPGSEVRIDRWGGPVLKGRVSKVEPAAFTKISALGVEEQRVRVVIDILDPPEAAAALGVGYRVNVRIVTLSIDNVLKVPVSAVFPVPGAAAEAGTDGAMAVYAIEGGRAQLRPVRLGARNEREACVLAGLKQGARVIVYPAAEVRDGVSVVVREVARAL</sequence>
<dbReference type="Gene3D" id="2.40.50.100">
    <property type="match status" value="1"/>
</dbReference>
<dbReference type="Proteomes" id="UP000809349">
    <property type="component" value="Unassembled WGS sequence"/>
</dbReference>
<comment type="subcellular location">
    <subcellularLocation>
        <location evidence="1">Cell envelope</location>
    </subcellularLocation>
</comment>
<dbReference type="PANTHER" id="PTHR32347">
    <property type="entry name" value="EFFLUX SYSTEM COMPONENT YKNX-RELATED"/>
    <property type="match status" value="1"/>
</dbReference>
<dbReference type="EMBL" id="JAFBIL020000003">
    <property type="protein sequence ID" value="MBZ2207493.1"/>
    <property type="molecule type" value="Genomic_DNA"/>
</dbReference>
<gene>
    <name evidence="4" type="ORF">I4X03_009500</name>
</gene>
<keyword evidence="5" id="KW-1185">Reference proteome</keyword>
<reference evidence="4 5" key="1">
    <citation type="submission" date="2021-01" db="EMBL/GenBank/DDBJ databases">
        <authorList>
            <person name="Ruan W."/>
            <person name="Khan S.A."/>
            <person name="Jeon C.O."/>
        </authorList>
    </citation>
    <scope>NUCLEOTIDE SEQUENCE [LARGE SCALE GENOMIC DNA]</scope>
    <source>
        <strain evidence="4 5">R798</strain>
    </source>
</reference>
<evidence type="ECO:0000313" key="5">
    <source>
        <dbReference type="Proteomes" id="UP000809349"/>
    </source>
</evidence>
<comment type="caution">
    <text evidence="4">The sequence shown here is derived from an EMBL/GenBank/DDBJ whole genome shotgun (WGS) entry which is preliminary data.</text>
</comment>
<dbReference type="Pfam" id="PF25989">
    <property type="entry name" value="YknX_C"/>
    <property type="match status" value="1"/>
</dbReference>
<evidence type="ECO:0000313" key="4">
    <source>
        <dbReference type="EMBL" id="MBZ2207493.1"/>
    </source>
</evidence>
<organism evidence="4 5">
    <name type="scientific">Massilia soli</name>
    <dbReference type="NCBI Taxonomy" id="2792854"/>
    <lineage>
        <taxon>Bacteria</taxon>
        <taxon>Pseudomonadati</taxon>
        <taxon>Pseudomonadota</taxon>
        <taxon>Betaproteobacteria</taxon>
        <taxon>Burkholderiales</taxon>
        <taxon>Oxalobacteraceae</taxon>
        <taxon>Telluria group</taxon>
        <taxon>Massilia</taxon>
    </lineage>
</organism>
<dbReference type="Gene3D" id="1.10.287.470">
    <property type="entry name" value="Helix hairpin bin"/>
    <property type="match status" value="1"/>
</dbReference>
<dbReference type="InterPro" id="IPR058637">
    <property type="entry name" value="YknX-like_C"/>
</dbReference>
<accession>A0ABS7SMT4</accession>
<evidence type="ECO:0000259" key="3">
    <source>
        <dbReference type="Pfam" id="PF25989"/>
    </source>
</evidence>
<evidence type="ECO:0000256" key="1">
    <source>
        <dbReference type="ARBA" id="ARBA00004196"/>
    </source>
</evidence>
<keyword evidence="2" id="KW-0175">Coiled coil</keyword>
<dbReference type="InterPro" id="IPR050465">
    <property type="entry name" value="UPF0194_transport"/>
</dbReference>
<proteinExistence type="predicted"/>
<dbReference type="Gene3D" id="2.40.420.20">
    <property type="match status" value="1"/>
</dbReference>
<reference evidence="4 5" key="2">
    <citation type="submission" date="2021-08" db="EMBL/GenBank/DDBJ databases">
        <title>Massilia sp. R798.</title>
        <authorList>
            <person name="Baek J.H."/>
            <person name="Jung H.S."/>
            <person name="Kim K.R."/>
            <person name="Jeon C.O."/>
        </authorList>
    </citation>
    <scope>NUCLEOTIDE SEQUENCE [LARGE SCALE GENOMIC DNA]</scope>
    <source>
        <strain evidence="4 5">R798</strain>
    </source>
</reference>
<protein>
    <submittedName>
        <fullName evidence="4">HlyD family efflux transporter periplasmic adaptor subunit</fullName>
    </submittedName>
</protein>
<name>A0ABS7SMT4_9BURK</name>
<feature type="domain" description="YknX-like C-terminal permuted SH3-like" evidence="3">
    <location>
        <begin position="344"/>
        <end position="401"/>
    </location>
</feature>
<evidence type="ECO:0000256" key="2">
    <source>
        <dbReference type="ARBA" id="ARBA00023054"/>
    </source>
</evidence>
<dbReference type="RefSeq" id="WP_223467980.1">
    <property type="nucleotide sequence ID" value="NZ_JAFBIL020000003.1"/>
</dbReference>
<dbReference type="PANTHER" id="PTHR32347:SF29">
    <property type="entry name" value="UPF0194 MEMBRANE PROTEIN YBHG"/>
    <property type="match status" value="1"/>
</dbReference>